<dbReference type="SMART" id="SM00241">
    <property type="entry name" value="ZP"/>
    <property type="match status" value="1"/>
</dbReference>
<dbReference type="Proteomes" id="UP000801492">
    <property type="component" value="Unassembled WGS sequence"/>
</dbReference>
<dbReference type="PANTHER" id="PTHR47327">
    <property type="entry name" value="FI18240P1-RELATED"/>
    <property type="match status" value="1"/>
</dbReference>
<protein>
    <recommendedName>
        <fullName evidence="1">ZP domain-containing protein</fullName>
    </recommendedName>
</protein>
<dbReference type="Pfam" id="PF23344">
    <property type="entry name" value="ZP-N"/>
    <property type="match status" value="1"/>
</dbReference>
<name>A0A8K0CCZ9_IGNLU</name>
<evidence type="ECO:0000313" key="3">
    <source>
        <dbReference type="Proteomes" id="UP000801492"/>
    </source>
</evidence>
<feature type="domain" description="ZP" evidence="1">
    <location>
        <begin position="77"/>
        <end position="335"/>
    </location>
</feature>
<dbReference type="PANTHER" id="PTHR47327:SF7">
    <property type="entry name" value="GH08941P"/>
    <property type="match status" value="1"/>
</dbReference>
<reference evidence="2" key="1">
    <citation type="submission" date="2019-08" db="EMBL/GenBank/DDBJ databases">
        <title>The genome of the North American firefly Photinus pyralis.</title>
        <authorList>
            <consortium name="Photinus pyralis genome working group"/>
            <person name="Fallon T.R."/>
            <person name="Sander Lower S.E."/>
            <person name="Weng J.-K."/>
        </authorList>
    </citation>
    <scope>NUCLEOTIDE SEQUENCE</scope>
    <source>
        <strain evidence="2">TRF0915ILg1</strain>
        <tissue evidence="2">Whole body</tissue>
    </source>
</reference>
<dbReference type="PROSITE" id="PS51034">
    <property type="entry name" value="ZP_2"/>
    <property type="match status" value="1"/>
</dbReference>
<organism evidence="2 3">
    <name type="scientific">Ignelater luminosus</name>
    <name type="common">Cucubano</name>
    <name type="synonym">Pyrophorus luminosus</name>
    <dbReference type="NCBI Taxonomy" id="2038154"/>
    <lineage>
        <taxon>Eukaryota</taxon>
        <taxon>Metazoa</taxon>
        <taxon>Ecdysozoa</taxon>
        <taxon>Arthropoda</taxon>
        <taxon>Hexapoda</taxon>
        <taxon>Insecta</taxon>
        <taxon>Pterygota</taxon>
        <taxon>Neoptera</taxon>
        <taxon>Endopterygota</taxon>
        <taxon>Coleoptera</taxon>
        <taxon>Polyphaga</taxon>
        <taxon>Elateriformia</taxon>
        <taxon>Elateroidea</taxon>
        <taxon>Elateridae</taxon>
        <taxon>Agrypninae</taxon>
        <taxon>Pyrophorini</taxon>
        <taxon>Ignelater</taxon>
    </lineage>
</organism>
<dbReference type="InterPro" id="IPR052774">
    <property type="entry name" value="Celegans_DevNeuronal_Protein"/>
</dbReference>
<proteinExistence type="predicted"/>
<dbReference type="AlphaFoldDB" id="A0A8K0CCZ9"/>
<dbReference type="OrthoDB" id="6407830at2759"/>
<keyword evidence="3" id="KW-1185">Reference proteome</keyword>
<accession>A0A8K0CCZ9</accession>
<evidence type="ECO:0000259" key="1">
    <source>
        <dbReference type="PROSITE" id="PS51034"/>
    </source>
</evidence>
<dbReference type="EMBL" id="VTPC01090678">
    <property type="protein sequence ID" value="KAF2881947.1"/>
    <property type="molecule type" value="Genomic_DNA"/>
</dbReference>
<evidence type="ECO:0000313" key="2">
    <source>
        <dbReference type="EMBL" id="KAF2881947.1"/>
    </source>
</evidence>
<sequence>MRTINEARIPSRAWKWKPNRRNKRGRKRLQWNRQVQITMENSTKKMQTIRINCKWDVVNGDMLHKTTNKFLMEPKVKCTPDSMRVEVPITSSTKNVYLQGLKDYPDPACKPHTDPSGSWSIFQLNLTDVYQCAITRVLNQRTGKQVYYQTIIMETTKEVEGFSQPQQIEEVIRVKCSISPITNHTVVKRNVLPAGFQEEEYDTIQAVEEKAPTPILGVGVRQDGKLVTGELNVPPGTRLQMEIFLDKNSSVVYGLLVTHMQVTDTKTQEETIIYNGCSVDPFLFGNFNTTDGDFLTAKFRAFKFPESNYVQFKGTVNVCLDKCKGVECSDGQIGFGRKRREVPTLPPDPNKIFEITITSFIKVNYEDESENFEEIIKNQTKIYNNKKFIVGNQVEKRFYRTDEVAPSNLGITKLTEEEQISSIVSENSAAQNSVMLLTVCFGLILRLFL</sequence>
<dbReference type="InterPro" id="IPR055356">
    <property type="entry name" value="ZP-N"/>
</dbReference>
<dbReference type="InterPro" id="IPR001507">
    <property type="entry name" value="ZP_dom"/>
</dbReference>
<dbReference type="GO" id="GO:0009653">
    <property type="term" value="P:anatomical structure morphogenesis"/>
    <property type="evidence" value="ECO:0007669"/>
    <property type="project" value="TreeGrafter"/>
</dbReference>
<gene>
    <name evidence="2" type="ORF">ILUMI_24229</name>
</gene>
<comment type="caution">
    <text evidence="2">The sequence shown here is derived from an EMBL/GenBank/DDBJ whole genome shotgun (WGS) entry which is preliminary data.</text>
</comment>